<reference evidence="2 3" key="1">
    <citation type="submission" date="2022-07" db="EMBL/GenBank/DDBJ databases">
        <authorList>
            <person name="Li W.-J."/>
            <person name="Deng Q.-Q."/>
        </authorList>
    </citation>
    <scope>NUCLEOTIDE SEQUENCE [LARGE SCALE GENOMIC DNA]</scope>
    <source>
        <strain evidence="2 3">SYSU M60028</strain>
    </source>
</reference>
<protein>
    <submittedName>
        <fullName evidence="2">Rod-binding protein</fullName>
    </submittedName>
</protein>
<evidence type="ECO:0000313" key="3">
    <source>
        <dbReference type="Proteomes" id="UP001205890"/>
    </source>
</evidence>
<feature type="domain" description="Flagellar protein FlgJ N-terminal" evidence="1">
    <location>
        <begin position="49"/>
        <end position="90"/>
    </location>
</feature>
<keyword evidence="3" id="KW-1185">Reference proteome</keyword>
<dbReference type="Proteomes" id="UP001205890">
    <property type="component" value="Unassembled WGS sequence"/>
</dbReference>
<evidence type="ECO:0000259" key="1">
    <source>
        <dbReference type="Pfam" id="PF10135"/>
    </source>
</evidence>
<evidence type="ECO:0000313" key="2">
    <source>
        <dbReference type="EMBL" id="MCP8937321.1"/>
    </source>
</evidence>
<sequence length="99" mass="10406">MSGVAPYSSVVPARATAPSAGADKLWKQAQDFETVFFENMLEHLTSGLGDDGPLGEGGIGGDVYRGMLSQQYAKSVTAAGGVGIAQNVYRELVRLQEGR</sequence>
<accession>A0ABT1L775</accession>
<organism evidence="2 3">
    <name type="scientific">Alsobacter ponti</name>
    <dbReference type="NCBI Taxonomy" id="2962936"/>
    <lineage>
        <taxon>Bacteria</taxon>
        <taxon>Pseudomonadati</taxon>
        <taxon>Pseudomonadota</taxon>
        <taxon>Alphaproteobacteria</taxon>
        <taxon>Hyphomicrobiales</taxon>
        <taxon>Alsobacteraceae</taxon>
        <taxon>Alsobacter</taxon>
    </lineage>
</organism>
<gene>
    <name evidence="2" type="ORF">NK718_02230</name>
</gene>
<name>A0ABT1L775_9HYPH</name>
<dbReference type="Pfam" id="PF10135">
    <property type="entry name" value="Rod-binding"/>
    <property type="match status" value="1"/>
</dbReference>
<comment type="caution">
    <text evidence="2">The sequence shown here is derived from an EMBL/GenBank/DDBJ whole genome shotgun (WGS) entry which is preliminary data.</text>
</comment>
<dbReference type="EMBL" id="JANCLU010000001">
    <property type="protein sequence ID" value="MCP8937321.1"/>
    <property type="molecule type" value="Genomic_DNA"/>
</dbReference>
<proteinExistence type="predicted"/>
<dbReference type="RefSeq" id="WP_254738168.1">
    <property type="nucleotide sequence ID" value="NZ_JANCLU010000001.1"/>
</dbReference>
<dbReference type="InterPro" id="IPR019301">
    <property type="entry name" value="Flagellar_prot_FlgJ_N"/>
</dbReference>